<evidence type="ECO:0000313" key="4">
    <source>
        <dbReference type="EMBL" id="TYK44114.1"/>
    </source>
</evidence>
<gene>
    <name evidence="4" type="ORF">FXF68_36010</name>
</gene>
<feature type="domain" description="Orc1-like AAA ATPase" evidence="3">
    <location>
        <begin position="424"/>
        <end position="547"/>
    </location>
</feature>
<reference evidence="4 5" key="1">
    <citation type="submission" date="2019-08" db="EMBL/GenBank/DDBJ databases">
        <title>Actinomadura sp. nov. CYP1-5 isolated from mountain soil.</title>
        <authorList>
            <person name="Songsumanus A."/>
            <person name="Kuncharoen N."/>
            <person name="Kudo T."/>
            <person name="Yuki M."/>
            <person name="Igarashi Y."/>
            <person name="Tanasupawat S."/>
        </authorList>
    </citation>
    <scope>NUCLEOTIDE SEQUENCE [LARGE SCALE GENOMIC DNA]</scope>
    <source>
        <strain evidence="4 5">CYP1-5</strain>
    </source>
</reference>
<dbReference type="SMART" id="SM00028">
    <property type="entry name" value="TPR"/>
    <property type="match status" value="6"/>
</dbReference>
<feature type="domain" description="CHAT" evidence="2">
    <location>
        <begin position="89"/>
        <end position="385"/>
    </location>
</feature>
<dbReference type="Proteomes" id="UP000323505">
    <property type="component" value="Unassembled WGS sequence"/>
</dbReference>
<evidence type="ECO:0000313" key="5">
    <source>
        <dbReference type="Proteomes" id="UP000323505"/>
    </source>
</evidence>
<dbReference type="PANTHER" id="PTHR47691:SF3">
    <property type="entry name" value="HTH-TYPE TRANSCRIPTIONAL REGULATOR RV0890C-RELATED"/>
    <property type="match status" value="1"/>
</dbReference>
<evidence type="ECO:0000259" key="3">
    <source>
        <dbReference type="Pfam" id="PF13191"/>
    </source>
</evidence>
<dbReference type="PRINTS" id="PR00364">
    <property type="entry name" value="DISEASERSIST"/>
</dbReference>
<dbReference type="SUPFAM" id="SSF48452">
    <property type="entry name" value="TPR-like"/>
    <property type="match status" value="2"/>
</dbReference>
<dbReference type="PANTHER" id="PTHR47691">
    <property type="entry name" value="REGULATOR-RELATED"/>
    <property type="match status" value="1"/>
</dbReference>
<sequence length="1302" mass="141142">MSLLDRGELAMLIQNSISLRISRGVTVLDYRDGCALSYAHDEPSPELHHLLWRLERAKAGRVTSADISEASAGSPGALGARLSSALRAVGGELGRHFLGPEIAQAVAEALANATGAGEPLRISLEIDGELAGLPWEAITLPGQDTPLVLTAAVELYRAAAVQEATPPTLIPPPLRVLVAIASPDHGGGALLDYETELSRILDSVEAIRSADSVGGGSHVRVLNWGSRAAIRKALLDERFHVLHITCHGAAGSLLLESGDGGPDRMDATEFVTQVLVPDRPVPLIVLAACSTAAPVVGESTGAEWRGMAQTLLAEGVSAVLAMTNTVSDPYATELLSAFYAELAGQSAGDALAALSEARRIVERDRAARTDADPRAALSEWATPVLFHQGSPEVLFDPDADAEPVRELPLSALTASITVRGAEHFVGRRAELRQLLRTLRFGTPAVVIHGLGGVGKSTLAGHVVLGLDDRAGIVISLSGATNADQILLAFADRLASWCATHDIAMDDDRRGLVEVLRDGHRSWQDRLAVVGERLLATVSVTLVLDDFDDNLVHVDGGPDHMIGDGSLVDLLAEWPTLTNVYLILTSRYSFAVPGDARFWQYHHLGPLSSAECRKLVWRLPALDALSVDEQRRAIADVGGHPRALEYLDALLRAGNARFTGVADRLEAIIREHDVPDPRARPANATEFDRRLAEAVDIAAADILLTDLLACLDSVPYARRLLIGASVYRQPVDETGLLRQVSEEQGTTVDPLEEKRSADLARRVSEALPNWRELGSAPPENKDGLLPDLEELYEHFERLRRPSPAPDAFERALATLLDLGLLTPLPGTDGTPVAYYVHRWTAAAIAQLVTSDELTDAHRRAATDYCIRILPLMDALRFSLDNRDRVINQLEAAHHQIMLGEPAEDMIEGALTRLHAWGMWDWEERVCRDTLSEVPEHSTIAASLHARIGVIAFDRGDLATAEARYREALTINEAQGDQYRQGSDYQELGMIAHARADWVQAEELFQQALTRFTEPGRERDRANVYNSLGIVAIDRGDYAQAEEWFGKSVPLAEQVEDRGLLANALGELGIIARLRGDLSAAEQWCRQSMELKATTGNRLAYARGIGELALIASARGNHSTARDLLHRALRIFDELGHPEGVALTYANLGDVARATHNYASAERWFTEAATLAHELGMPMAAGLYDALIRLAVRREDYHAGQAWAQLLVELHKRIGSPDELAEACHAVVSFCTVNQDISGAIVYTVHGLAATSPGTPLFDQALKLPRSLRVSLGRDEFRRMLAEILSSAEIDHLLTALDRGSSSP</sequence>
<accession>A0A5D3F881</accession>
<dbReference type="Pfam" id="PF13424">
    <property type="entry name" value="TPR_12"/>
    <property type="match status" value="3"/>
</dbReference>
<dbReference type="PROSITE" id="PS50005">
    <property type="entry name" value="TPR"/>
    <property type="match status" value="1"/>
</dbReference>
<dbReference type="Pfam" id="PF13191">
    <property type="entry name" value="AAA_16"/>
    <property type="match status" value="1"/>
</dbReference>
<dbReference type="Gene3D" id="1.25.40.10">
    <property type="entry name" value="Tetratricopeptide repeat domain"/>
    <property type="match status" value="2"/>
</dbReference>
<protein>
    <submittedName>
        <fullName evidence="4">Tetratricopeptide repeat protein</fullName>
    </submittedName>
</protein>
<dbReference type="InterPro" id="IPR024983">
    <property type="entry name" value="CHAT_dom"/>
</dbReference>
<dbReference type="SUPFAM" id="SSF52540">
    <property type="entry name" value="P-loop containing nucleoside triphosphate hydrolases"/>
    <property type="match status" value="1"/>
</dbReference>
<comment type="caution">
    <text evidence="4">The sequence shown here is derived from an EMBL/GenBank/DDBJ whole genome shotgun (WGS) entry which is preliminary data.</text>
</comment>
<proteinExistence type="predicted"/>
<evidence type="ECO:0000256" key="1">
    <source>
        <dbReference type="PROSITE-ProRule" id="PRU00339"/>
    </source>
</evidence>
<evidence type="ECO:0000259" key="2">
    <source>
        <dbReference type="Pfam" id="PF12770"/>
    </source>
</evidence>
<organism evidence="4 5">
    <name type="scientific">Actinomadura decatromicini</name>
    <dbReference type="NCBI Taxonomy" id="2604572"/>
    <lineage>
        <taxon>Bacteria</taxon>
        <taxon>Bacillati</taxon>
        <taxon>Actinomycetota</taxon>
        <taxon>Actinomycetes</taxon>
        <taxon>Streptosporangiales</taxon>
        <taxon>Thermomonosporaceae</taxon>
        <taxon>Actinomadura</taxon>
    </lineage>
</organism>
<feature type="repeat" description="TPR" evidence="1">
    <location>
        <begin position="1020"/>
        <end position="1053"/>
    </location>
</feature>
<dbReference type="Gene3D" id="3.40.50.300">
    <property type="entry name" value="P-loop containing nucleotide triphosphate hydrolases"/>
    <property type="match status" value="1"/>
</dbReference>
<dbReference type="InterPro" id="IPR041664">
    <property type="entry name" value="AAA_16"/>
</dbReference>
<dbReference type="InterPro" id="IPR027417">
    <property type="entry name" value="P-loop_NTPase"/>
</dbReference>
<dbReference type="EMBL" id="VSRQ01000009">
    <property type="protein sequence ID" value="TYK44114.1"/>
    <property type="molecule type" value="Genomic_DNA"/>
</dbReference>
<keyword evidence="1" id="KW-0802">TPR repeat</keyword>
<dbReference type="InterPro" id="IPR011990">
    <property type="entry name" value="TPR-like_helical_dom_sf"/>
</dbReference>
<dbReference type="Pfam" id="PF12770">
    <property type="entry name" value="CHAT"/>
    <property type="match status" value="1"/>
</dbReference>
<name>A0A5D3F881_9ACTN</name>
<dbReference type="InterPro" id="IPR019734">
    <property type="entry name" value="TPR_rpt"/>
</dbReference>
<keyword evidence="5" id="KW-1185">Reference proteome</keyword>